<dbReference type="PROSITE" id="PS00498">
    <property type="entry name" value="TYROSINASE_2"/>
    <property type="match status" value="1"/>
</dbReference>
<evidence type="ECO:0000256" key="1">
    <source>
        <dbReference type="ARBA" id="ARBA00022723"/>
    </source>
</evidence>
<protein>
    <recommendedName>
        <fullName evidence="5 6">Tyrosinase copper-binding domain-containing protein</fullName>
    </recommendedName>
</protein>
<dbReference type="PROSITE" id="PS00497">
    <property type="entry name" value="TYROSINASE_1"/>
    <property type="match status" value="1"/>
</dbReference>
<dbReference type="PANTHER" id="PTHR11474:SF126">
    <property type="entry name" value="TYROSINASE-LIKE PROTEIN TYR-1-RELATED"/>
    <property type="match status" value="1"/>
</dbReference>
<keyword evidence="8" id="KW-1185">Reference proteome</keyword>
<proteinExistence type="predicted"/>
<dbReference type="InterPro" id="IPR050316">
    <property type="entry name" value="Tyrosinase/Hemocyanin"/>
</dbReference>
<dbReference type="Gene3D" id="1.10.1280.10">
    <property type="entry name" value="Di-copper center containing domain from catechol oxidase"/>
    <property type="match status" value="1"/>
</dbReference>
<dbReference type="STRING" id="65357.A0A024GPM3"/>
<feature type="domain" description="Tyrosinase copper-binding" evidence="6">
    <location>
        <begin position="241"/>
        <end position="252"/>
    </location>
</feature>
<dbReference type="GO" id="GO:0046872">
    <property type="term" value="F:metal ion binding"/>
    <property type="evidence" value="ECO:0007669"/>
    <property type="project" value="UniProtKB-KW"/>
</dbReference>
<sequence length="562" mass="62397">MIRNRLLSIALLFVVSTSTAFDCGSRVRKSYDKLTPSEKGLYRRALSLSMDKGYYIKFVEAHTEMKSEKDAHRVCMFTYWHRYLLLGFENMLRSLGDEFKCITIPYWDEIQHSANLLSGKCNSIENCSSIVRDWGGSTIGKQTDIKINGILTGGNVCATKVPLNHFCQASSTPKAQCVKCVPRGDIKNKIFPAASSYVSIYRQLLTPSDFSSAVKSIEDGMHNTLHATLEGAMSTFQAPADPLFFSHHAFVDLLFTTYLKCNVGLGVLTNDKKKSNLHAFAGCAHRDDAGTGNYTTSSTVTMRSGEGGRKPMTVFKTGQALYPFFKDIPSYYYQLADITTLGVDSYSYEFQGLVAQLHDKCDAAPENARARRLQTIATSTHLRCYVSANDTESEEITSDVIHSESTSQDPVDVADIAPSPPPEMTEEVVQNMNNWVGSVVEKLDNSAHAGDPSPSPSIAEELEKMMCMFYDECHGGIKDYSESFKKAFHVTEPPPCKVIVDAIRSNQISLQLDNWRDIMEDYFPCNESTKAQQSYGSNDEGFSQSSDRDIYEGSMSASSLYG</sequence>
<reference evidence="7 8" key="1">
    <citation type="submission" date="2012-05" db="EMBL/GenBank/DDBJ databases">
        <title>Recombination and specialization in a pathogen metapopulation.</title>
        <authorList>
            <person name="Gardiner A."/>
            <person name="Kemen E."/>
            <person name="Schultz-Larsen T."/>
            <person name="MacLean D."/>
            <person name="Van Oosterhout C."/>
            <person name="Jones J.D.G."/>
        </authorList>
    </citation>
    <scope>NUCLEOTIDE SEQUENCE [LARGE SCALE GENOMIC DNA]</scope>
    <source>
        <strain evidence="7 8">Ac Nc2</strain>
    </source>
</reference>
<feature type="chain" id="PRO_5001529609" description="Tyrosinase copper-binding domain-containing protein" evidence="4">
    <location>
        <begin position="21"/>
        <end position="562"/>
    </location>
</feature>
<dbReference type="AlphaFoldDB" id="A0A024GPM3"/>
<evidence type="ECO:0000259" key="5">
    <source>
        <dbReference type="PROSITE" id="PS00497"/>
    </source>
</evidence>
<dbReference type="InterPro" id="IPR002227">
    <property type="entry name" value="Tyrosinase_Cu-bd"/>
</dbReference>
<accession>A0A024GPM3</accession>
<dbReference type="SUPFAM" id="SSF48056">
    <property type="entry name" value="Di-copper centre-containing domain"/>
    <property type="match status" value="1"/>
</dbReference>
<organism evidence="7 8">
    <name type="scientific">Albugo candida</name>
    <dbReference type="NCBI Taxonomy" id="65357"/>
    <lineage>
        <taxon>Eukaryota</taxon>
        <taxon>Sar</taxon>
        <taxon>Stramenopiles</taxon>
        <taxon>Oomycota</taxon>
        <taxon>Peronosporomycetes</taxon>
        <taxon>Albuginales</taxon>
        <taxon>Albuginaceae</taxon>
        <taxon>Albugo</taxon>
    </lineage>
</organism>
<dbReference type="InterPro" id="IPR008922">
    <property type="entry name" value="Di-copper_centre_dom_sf"/>
</dbReference>
<dbReference type="InParanoid" id="A0A024GPM3"/>
<dbReference type="PANTHER" id="PTHR11474">
    <property type="entry name" value="TYROSINASE FAMILY MEMBER"/>
    <property type="match status" value="1"/>
</dbReference>
<feature type="region of interest" description="Disordered" evidence="3">
    <location>
        <begin position="529"/>
        <end position="562"/>
    </location>
</feature>
<dbReference type="Pfam" id="PF00264">
    <property type="entry name" value="Tyrosinase"/>
    <property type="match status" value="1"/>
</dbReference>
<dbReference type="PRINTS" id="PR00092">
    <property type="entry name" value="TYROSINASE"/>
</dbReference>
<evidence type="ECO:0000313" key="8">
    <source>
        <dbReference type="Proteomes" id="UP000053237"/>
    </source>
</evidence>
<keyword evidence="2" id="KW-0186">Copper</keyword>
<comment type="caution">
    <text evidence="7">The sequence shown here is derived from an EMBL/GenBank/DDBJ whole genome shotgun (WGS) entry which is preliminary data.</text>
</comment>
<feature type="signal peptide" evidence="4">
    <location>
        <begin position="1"/>
        <end position="20"/>
    </location>
</feature>
<dbReference type="GO" id="GO:0016491">
    <property type="term" value="F:oxidoreductase activity"/>
    <property type="evidence" value="ECO:0007669"/>
    <property type="project" value="InterPro"/>
</dbReference>
<keyword evidence="4" id="KW-0732">Signal</keyword>
<gene>
    <name evidence="7" type="ORF">BN9_099480</name>
</gene>
<feature type="compositionally biased region" description="Polar residues" evidence="3">
    <location>
        <begin position="529"/>
        <end position="545"/>
    </location>
</feature>
<evidence type="ECO:0000259" key="6">
    <source>
        <dbReference type="PROSITE" id="PS00498"/>
    </source>
</evidence>
<name>A0A024GPM3_9STRA</name>
<feature type="domain" description="Tyrosinase copper-binding" evidence="5">
    <location>
        <begin position="72"/>
        <end position="89"/>
    </location>
</feature>
<keyword evidence="1" id="KW-0479">Metal-binding</keyword>
<evidence type="ECO:0000256" key="3">
    <source>
        <dbReference type="SAM" id="MobiDB-lite"/>
    </source>
</evidence>
<evidence type="ECO:0000313" key="7">
    <source>
        <dbReference type="EMBL" id="CCI48749.1"/>
    </source>
</evidence>
<dbReference type="EMBL" id="CAIX01000246">
    <property type="protein sequence ID" value="CCI48749.1"/>
    <property type="molecule type" value="Genomic_DNA"/>
</dbReference>
<evidence type="ECO:0000256" key="4">
    <source>
        <dbReference type="SAM" id="SignalP"/>
    </source>
</evidence>
<evidence type="ECO:0000256" key="2">
    <source>
        <dbReference type="ARBA" id="ARBA00023008"/>
    </source>
</evidence>
<dbReference type="Proteomes" id="UP000053237">
    <property type="component" value="Unassembled WGS sequence"/>
</dbReference>
<dbReference type="OrthoDB" id="6132182at2759"/>